<dbReference type="Proteomes" id="UP000005240">
    <property type="component" value="Unassembled WGS sequence"/>
</dbReference>
<evidence type="ECO:0000313" key="4">
    <source>
        <dbReference type="EnsemblFungi" id="PTTG_30325-t43_1-p1"/>
    </source>
</evidence>
<evidence type="ECO:0000313" key="5">
    <source>
        <dbReference type="Proteomes" id="UP000005240"/>
    </source>
</evidence>
<dbReference type="OrthoDB" id="2115177at2759"/>
<dbReference type="InterPro" id="IPR032800">
    <property type="entry name" value="TRP_N"/>
</dbReference>
<keyword evidence="5" id="KW-1185">Reference proteome</keyword>
<dbReference type="VEuPathDB" id="FungiDB:PTTG_30325"/>
<reference evidence="3" key="1">
    <citation type="submission" date="2009-11" db="EMBL/GenBank/DDBJ databases">
        <authorList>
            <consortium name="The Broad Institute Genome Sequencing Platform"/>
            <person name="Ward D."/>
            <person name="Feldgarden M."/>
            <person name="Earl A."/>
            <person name="Young S.K."/>
            <person name="Zeng Q."/>
            <person name="Koehrsen M."/>
            <person name="Alvarado L."/>
            <person name="Berlin A."/>
            <person name="Bochicchio J."/>
            <person name="Borenstein D."/>
            <person name="Chapman S.B."/>
            <person name="Chen Z."/>
            <person name="Engels R."/>
            <person name="Freedman E."/>
            <person name="Gellesch M."/>
            <person name="Goldberg J."/>
            <person name="Griggs A."/>
            <person name="Gujja S."/>
            <person name="Heilman E."/>
            <person name="Heiman D."/>
            <person name="Hepburn T."/>
            <person name="Howarth C."/>
            <person name="Jen D."/>
            <person name="Larson L."/>
            <person name="Lewis B."/>
            <person name="Mehta T."/>
            <person name="Park D."/>
            <person name="Pearson M."/>
            <person name="Roberts A."/>
            <person name="Saif S."/>
            <person name="Shea T."/>
            <person name="Shenoy N."/>
            <person name="Sisk P."/>
            <person name="Stolte C."/>
            <person name="Sykes S."/>
            <person name="Thomson T."/>
            <person name="Walk T."/>
            <person name="White J."/>
            <person name="Yandava C."/>
            <person name="Izard J."/>
            <person name="Baranova O.V."/>
            <person name="Blanton J.M."/>
            <person name="Tanner A.C."/>
            <person name="Dewhirst F.E."/>
            <person name="Haas B."/>
            <person name="Nusbaum C."/>
            <person name="Birren B."/>
        </authorList>
    </citation>
    <scope>NUCLEOTIDE SEQUENCE [LARGE SCALE GENOMIC DNA]</scope>
    <source>
        <strain evidence="3">1-1 BBBD Race 1</strain>
    </source>
</reference>
<organism evidence="3">
    <name type="scientific">Puccinia triticina (isolate 1-1 / race 1 (BBBD))</name>
    <name type="common">Brown leaf rust fungus</name>
    <dbReference type="NCBI Taxonomy" id="630390"/>
    <lineage>
        <taxon>Eukaryota</taxon>
        <taxon>Fungi</taxon>
        <taxon>Dikarya</taxon>
        <taxon>Basidiomycota</taxon>
        <taxon>Pucciniomycotina</taxon>
        <taxon>Pucciniomycetes</taxon>
        <taxon>Pucciniales</taxon>
        <taxon>Pucciniaceae</taxon>
        <taxon>Puccinia</taxon>
    </lineage>
</organism>
<dbReference type="GO" id="GO:0009272">
    <property type="term" value="P:fungal-type cell wall biogenesis"/>
    <property type="evidence" value="ECO:0007669"/>
    <property type="project" value="TreeGrafter"/>
</dbReference>
<dbReference type="Pfam" id="PF14558">
    <property type="entry name" value="TRP_N"/>
    <property type="match status" value="1"/>
</dbReference>
<feature type="transmembrane region" description="Helical" evidence="1">
    <location>
        <begin position="131"/>
        <end position="154"/>
    </location>
</feature>
<accession>A0A180FZ72</accession>
<name>A0A180FZ72_PUCT1</name>
<keyword evidence="1" id="KW-1133">Transmembrane helix</keyword>
<reference evidence="4 5" key="3">
    <citation type="journal article" date="2017" name="G3 (Bethesda)">
        <title>Comparative analysis highlights variable genome content of wheat rusts and divergence of the mating loci.</title>
        <authorList>
            <person name="Cuomo C.A."/>
            <person name="Bakkeren G."/>
            <person name="Khalil H.B."/>
            <person name="Panwar V."/>
            <person name="Joly D."/>
            <person name="Linning R."/>
            <person name="Sakthikumar S."/>
            <person name="Song X."/>
            <person name="Adiconis X."/>
            <person name="Fan L."/>
            <person name="Goldberg J.M."/>
            <person name="Levin J.Z."/>
            <person name="Young S."/>
            <person name="Zeng Q."/>
            <person name="Anikster Y."/>
            <person name="Bruce M."/>
            <person name="Wang M."/>
            <person name="Yin C."/>
            <person name="McCallum B."/>
            <person name="Szabo L.J."/>
            <person name="Hulbert S."/>
            <person name="Chen X."/>
            <person name="Fellers J.P."/>
        </authorList>
    </citation>
    <scope>NUCLEOTIDE SEQUENCE</scope>
    <source>
        <strain evidence="5">Isolate 1-1 / race 1 (BBBD)</strain>
        <strain evidence="4">isolate 1-1 / race 1 (BBBD)</strain>
    </source>
</reference>
<evidence type="ECO:0000313" key="3">
    <source>
        <dbReference type="EMBL" id="OAV85711.1"/>
    </source>
</evidence>
<dbReference type="InterPro" id="IPR040241">
    <property type="entry name" value="TRP_Flc/Pkd2-like"/>
</dbReference>
<sequence>MGTFIFVQRDILVVPTDEDSTAIPGLLVEPTRAQIDGIPTLTAPPVRFPHLQNSTSPTQAPLQGERDFKDFKRSWTNQLGQYSIPSIPALAWSVPNIEAIFTIQLVDSNSRLPTACLQVTLTNGLTVGHRAIAWLSASFLILAALITLAAVTIAPSSFLLTAPPSLFYLLGNQHQQMAMTGMLSLNYPSCTHGPPILISISQAIDDLRDLTGGKGFSTTPDTVAFISRLYLPFNQQPGTVDFPYYPNSS</sequence>
<reference evidence="4" key="4">
    <citation type="submission" date="2025-05" db="UniProtKB">
        <authorList>
            <consortium name="EnsemblFungi"/>
        </authorList>
    </citation>
    <scope>IDENTIFICATION</scope>
    <source>
        <strain evidence="4">isolate 1-1 / race 1 (BBBD)</strain>
    </source>
</reference>
<reference evidence="3" key="2">
    <citation type="submission" date="2016-05" db="EMBL/GenBank/DDBJ databases">
        <title>Comparative analysis highlights variable genome content of wheat rusts and divergence of the mating loci.</title>
        <authorList>
            <person name="Cuomo C.A."/>
            <person name="Bakkeren G."/>
            <person name="Szabo L."/>
            <person name="Khalil H."/>
            <person name="Joly D."/>
            <person name="Goldberg J."/>
            <person name="Young S."/>
            <person name="Zeng Q."/>
            <person name="Fellers J."/>
        </authorList>
    </citation>
    <scope>NUCLEOTIDE SEQUENCE [LARGE SCALE GENOMIC DNA]</scope>
    <source>
        <strain evidence="3">1-1 BBBD Race 1</strain>
    </source>
</reference>
<dbReference type="AlphaFoldDB" id="A0A180FZ72"/>
<protein>
    <submittedName>
        <fullName evidence="4">TRP_N domain-containing protein</fullName>
    </submittedName>
</protein>
<dbReference type="PANTHER" id="PTHR31145:SF2">
    <property type="entry name" value="FLAVIN CARRIER PROTEIN 2"/>
    <property type="match status" value="1"/>
</dbReference>
<feature type="domain" description="ML-like" evidence="2">
    <location>
        <begin position="76"/>
        <end position="127"/>
    </location>
</feature>
<dbReference type="EMBL" id="ADAS02002909">
    <property type="protein sequence ID" value="OAV85711.1"/>
    <property type="molecule type" value="Genomic_DNA"/>
</dbReference>
<dbReference type="EnsemblFungi" id="PTTG_30325-t43_1">
    <property type="protein sequence ID" value="PTTG_30325-t43_1-p1"/>
    <property type="gene ID" value="PTTG_30325"/>
</dbReference>
<proteinExistence type="predicted"/>
<evidence type="ECO:0000259" key="2">
    <source>
        <dbReference type="Pfam" id="PF14558"/>
    </source>
</evidence>
<keyword evidence="1" id="KW-0472">Membrane</keyword>
<dbReference type="STRING" id="630390.A0A180FZ72"/>
<keyword evidence="1" id="KW-0812">Transmembrane</keyword>
<evidence type="ECO:0000256" key="1">
    <source>
        <dbReference type="SAM" id="Phobius"/>
    </source>
</evidence>
<dbReference type="GO" id="GO:0016020">
    <property type="term" value="C:membrane"/>
    <property type="evidence" value="ECO:0007669"/>
    <property type="project" value="TreeGrafter"/>
</dbReference>
<dbReference type="GO" id="GO:0055085">
    <property type="term" value="P:transmembrane transport"/>
    <property type="evidence" value="ECO:0007669"/>
    <property type="project" value="TreeGrafter"/>
</dbReference>
<dbReference type="PANTHER" id="PTHR31145">
    <property type="entry name" value="INTEGRAL MEMBRANE PROTEIN (AFU_ORTHOLOGUE AFUA_7G01610)"/>
    <property type="match status" value="1"/>
</dbReference>
<gene>
    <name evidence="3" type="ORF">PTTG_30325</name>
</gene>